<evidence type="ECO:0000313" key="2">
    <source>
        <dbReference type="EMBL" id="KKU08978.1"/>
    </source>
</evidence>
<feature type="chain" id="PRO_5002539028" description="Cell division protein FtsL" evidence="1">
    <location>
        <begin position="20"/>
        <end position="91"/>
    </location>
</feature>
<dbReference type="AlphaFoldDB" id="A0A0G1PU25"/>
<keyword evidence="1" id="KW-0732">Signal</keyword>
<proteinExistence type="predicted"/>
<dbReference type="Proteomes" id="UP000034354">
    <property type="component" value="Unassembled WGS sequence"/>
</dbReference>
<protein>
    <recommendedName>
        <fullName evidence="4">Cell division protein FtsL</fullName>
    </recommendedName>
</protein>
<evidence type="ECO:0008006" key="4">
    <source>
        <dbReference type="Google" id="ProtNLM"/>
    </source>
</evidence>
<comment type="caution">
    <text evidence="2">The sequence shown here is derived from an EMBL/GenBank/DDBJ whole genome shotgun (WGS) entry which is preliminary data.</text>
</comment>
<name>A0A0G1PU25_9BACT</name>
<dbReference type="STRING" id="1618993.UX09_C0007G0004"/>
<evidence type="ECO:0000256" key="1">
    <source>
        <dbReference type="SAM" id="SignalP"/>
    </source>
</evidence>
<feature type="signal peptide" evidence="1">
    <location>
        <begin position="1"/>
        <end position="19"/>
    </location>
</feature>
<gene>
    <name evidence="2" type="ORF">UX09_C0007G0004</name>
</gene>
<accession>A0A0G1PU25</accession>
<dbReference type="EMBL" id="LCKW01000007">
    <property type="protein sequence ID" value="KKU08978.1"/>
    <property type="molecule type" value="Genomic_DNA"/>
</dbReference>
<organism evidence="2 3">
    <name type="scientific">Candidatus Uhrbacteria bacterium GW2011_GWE2_45_35</name>
    <dbReference type="NCBI Taxonomy" id="1618993"/>
    <lineage>
        <taxon>Bacteria</taxon>
        <taxon>Candidatus Uhriibacteriota</taxon>
    </lineage>
</organism>
<evidence type="ECO:0000313" key="3">
    <source>
        <dbReference type="Proteomes" id="UP000034354"/>
    </source>
</evidence>
<reference evidence="2 3" key="1">
    <citation type="journal article" date="2015" name="Nature">
        <title>rRNA introns, odd ribosomes, and small enigmatic genomes across a large radiation of phyla.</title>
        <authorList>
            <person name="Brown C.T."/>
            <person name="Hug L.A."/>
            <person name="Thomas B.C."/>
            <person name="Sharon I."/>
            <person name="Castelle C.J."/>
            <person name="Singh A."/>
            <person name="Wilkins M.J."/>
            <person name="Williams K.H."/>
            <person name="Banfield J.F."/>
        </authorList>
    </citation>
    <scope>NUCLEOTIDE SEQUENCE [LARGE SCALE GENOMIC DNA]</scope>
</reference>
<sequence length="91" mass="10154">MWVNLCLFLVVVSCSLVYVVQVNTSATKGYQIRDLETAINQLQLDNQSMQVKISEIRSMKNIAAKVPMLGMVKAETPVYLSSFPSTVSLNR</sequence>